<proteinExistence type="predicted"/>
<comment type="caution">
    <text evidence="3">The sequence shown here is derived from an EMBL/GenBank/DDBJ whole genome shotgun (WGS) entry which is preliminary data.</text>
</comment>
<sequence length="454" mass="48364">MNRLLATAALAGCLALLLAGGSPAFADSATGNATPGTTAAVPSTSTSPTAKGPSAGGTGGDQDVAAQGGGAEEARDRHWQEVLQKARDQQVYFNAWGGEPRINAYIEWAGQQVEQAHGVSIRHVKLGTTAEAVSRILSEMAAGNTGSGSVDLIWINGENFAALQRRGMLFGPWTDALPNMRYVDPQAMPSVATDFGIPVDNMEAPWGLAQLVFLHDTERMPEPPRGAYELLDWAVANPGHFTYPQPPNFMGTTFLRQLLYDLTADREALFKPVSAVDPDDVAVTVWSYLDRLHPLLWRSGVAFPQNTGAARNLFEDGEIDITISFDPAEAANGIASGALPKTTAVYTFRDGTIGNASFLAIPSNSPNKEAAMVLANFLLSPAAQARKQDPAVWGSQTALSLPLLSAEERSAFAAFDKMPGMPKAGSLGTPLAEPHPSWTQYLDEQWSHRYGGGD</sequence>
<feature type="compositionally biased region" description="Low complexity" evidence="1">
    <location>
        <begin position="34"/>
        <end position="50"/>
    </location>
</feature>
<organism evidence="3 4">
    <name type="scientific">Marinibaculum pumilum</name>
    <dbReference type="NCBI Taxonomy" id="1766165"/>
    <lineage>
        <taxon>Bacteria</taxon>
        <taxon>Pseudomonadati</taxon>
        <taxon>Pseudomonadota</taxon>
        <taxon>Alphaproteobacteria</taxon>
        <taxon>Rhodospirillales</taxon>
        <taxon>Rhodospirillaceae</taxon>
        <taxon>Marinibaculum</taxon>
    </lineage>
</organism>
<evidence type="ECO:0000256" key="2">
    <source>
        <dbReference type="SAM" id="SignalP"/>
    </source>
</evidence>
<dbReference type="PANTHER" id="PTHR42779:SF1">
    <property type="entry name" value="PROTEIN YNJB"/>
    <property type="match status" value="1"/>
</dbReference>
<dbReference type="InterPro" id="IPR006059">
    <property type="entry name" value="SBP"/>
</dbReference>
<gene>
    <name evidence="3" type="ORF">ACFOGJ_21205</name>
</gene>
<feature type="region of interest" description="Disordered" evidence="1">
    <location>
        <begin position="34"/>
        <end position="77"/>
    </location>
</feature>
<name>A0ABV7L525_9PROT</name>
<keyword evidence="4" id="KW-1185">Reference proteome</keyword>
<evidence type="ECO:0000313" key="4">
    <source>
        <dbReference type="Proteomes" id="UP001595528"/>
    </source>
</evidence>
<dbReference type="PIRSF" id="PIRSF029172">
    <property type="entry name" value="UCP029172_ABC_sbc_YnjB"/>
    <property type="match status" value="1"/>
</dbReference>
<dbReference type="EMBL" id="JBHRTR010000034">
    <property type="protein sequence ID" value="MFC3229781.1"/>
    <property type="molecule type" value="Genomic_DNA"/>
</dbReference>
<evidence type="ECO:0000313" key="3">
    <source>
        <dbReference type="EMBL" id="MFC3229781.1"/>
    </source>
</evidence>
<feature type="chain" id="PRO_5046870461" evidence="2">
    <location>
        <begin position="27"/>
        <end position="454"/>
    </location>
</feature>
<evidence type="ECO:0000256" key="1">
    <source>
        <dbReference type="SAM" id="MobiDB-lite"/>
    </source>
</evidence>
<reference evidence="4" key="1">
    <citation type="journal article" date="2019" name="Int. J. Syst. Evol. Microbiol.">
        <title>The Global Catalogue of Microorganisms (GCM) 10K type strain sequencing project: providing services to taxonomists for standard genome sequencing and annotation.</title>
        <authorList>
            <consortium name="The Broad Institute Genomics Platform"/>
            <consortium name="The Broad Institute Genome Sequencing Center for Infectious Disease"/>
            <person name="Wu L."/>
            <person name="Ma J."/>
        </authorList>
    </citation>
    <scope>NUCLEOTIDE SEQUENCE [LARGE SCALE GENOMIC DNA]</scope>
    <source>
        <strain evidence="4">KCTC 42964</strain>
    </source>
</reference>
<dbReference type="PANTHER" id="PTHR42779">
    <property type="entry name" value="PROTEIN YNJB"/>
    <property type="match status" value="1"/>
</dbReference>
<dbReference type="SUPFAM" id="SSF53850">
    <property type="entry name" value="Periplasmic binding protein-like II"/>
    <property type="match status" value="1"/>
</dbReference>
<dbReference type="Pfam" id="PF13416">
    <property type="entry name" value="SBP_bac_8"/>
    <property type="match status" value="1"/>
</dbReference>
<protein>
    <submittedName>
        <fullName evidence="3">ABC transporter substrate-binding protein</fullName>
    </submittedName>
</protein>
<dbReference type="RefSeq" id="WP_379904306.1">
    <property type="nucleotide sequence ID" value="NZ_JBHRTR010000034.1"/>
</dbReference>
<dbReference type="InterPro" id="IPR027020">
    <property type="entry name" value="YnjB"/>
</dbReference>
<dbReference type="NCBIfam" id="NF008633">
    <property type="entry name" value="PRK11622.1"/>
    <property type="match status" value="1"/>
</dbReference>
<feature type="signal peptide" evidence="2">
    <location>
        <begin position="1"/>
        <end position="26"/>
    </location>
</feature>
<keyword evidence="2" id="KW-0732">Signal</keyword>
<dbReference type="Proteomes" id="UP001595528">
    <property type="component" value="Unassembled WGS sequence"/>
</dbReference>
<accession>A0ABV7L525</accession>
<dbReference type="Gene3D" id="3.40.190.10">
    <property type="entry name" value="Periplasmic binding protein-like II"/>
    <property type="match status" value="2"/>
</dbReference>